<keyword evidence="3" id="KW-0227">DNA damage</keyword>
<evidence type="ECO:0000256" key="1">
    <source>
        <dbReference type="ARBA" id="ARBA00006612"/>
    </source>
</evidence>
<evidence type="ECO:0000256" key="2">
    <source>
        <dbReference type="ARBA" id="ARBA00016400"/>
    </source>
</evidence>
<dbReference type="GO" id="GO:0006281">
    <property type="term" value="P:DNA repair"/>
    <property type="evidence" value="ECO:0007669"/>
    <property type="project" value="UniProtKB-KW"/>
</dbReference>
<accession>A0AAV6USE5</accession>
<evidence type="ECO:0000313" key="8">
    <source>
        <dbReference type="Proteomes" id="UP000827092"/>
    </source>
</evidence>
<dbReference type="GO" id="GO:0003677">
    <property type="term" value="F:DNA binding"/>
    <property type="evidence" value="ECO:0007669"/>
    <property type="project" value="UniProtKB-KW"/>
</dbReference>
<dbReference type="GO" id="GO:0071821">
    <property type="term" value="C:FANCM-MHF complex"/>
    <property type="evidence" value="ECO:0007669"/>
    <property type="project" value="InterPro"/>
</dbReference>
<dbReference type="GO" id="GO:0031297">
    <property type="term" value="P:replication fork processing"/>
    <property type="evidence" value="ECO:0007669"/>
    <property type="project" value="TreeGrafter"/>
</dbReference>
<dbReference type="GO" id="GO:0046982">
    <property type="term" value="F:protein heterodimerization activity"/>
    <property type="evidence" value="ECO:0007669"/>
    <property type="project" value="InterPro"/>
</dbReference>
<feature type="compositionally biased region" description="Basic and acidic residues" evidence="6">
    <location>
        <begin position="110"/>
        <end position="122"/>
    </location>
</feature>
<dbReference type="CDD" id="cd22919">
    <property type="entry name" value="HFD_CENP-S"/>
    <property type="match status" value="1"/>
</dbReference>
<dbReference type="SUPFAM" id="SSF47113">
    <property type="entry name" value="Histone-fold"/>
    <property type="match status" value="1"/>
</dbReference>
<evidence type="ECO:0000256" key="6">
    <source>
        <dbReference type="SAM" id="MobiDB-lite"/>
    </source>
</evidence>
<dbReference type="EMBL" id="JAFNEN010000294">
    <property type="protein sequence ID" value="KAG8186658.1"/>
    <property type="molecule type" value="Genomic_DNA"/>
</dbReference>
<protein>
    <recommendedName>
        <fullName evidence="2">Centromere protein S</fullName>
    </recommendedName>
</protein>
<evidence type="ECO:0000256" key="3">
    <source>
        <dbReference type="ARBA" id="ARBA00022763"/>
    </source>
</evidence>
<sequence>MGDFENNSELKDNLQTSLHYSVGKICAQTAEAFNVKFSKQFIATLSDLAFHQTGIFAEDLELFAKHAKRTTVTVDDVKLLVRRSKSLHDHVSKTAAEIASKSTKPKSKKKEIDGESSKAAET</sequence>
<name>A0AAV6USE5_9ARAC</name>
<keyword evidence="8" id="KW-1185">Reference proteome</keyword>
<evidence type="ECO:0000256" key="4">
    <source>
        <dbReference type="ARBA" id="ARBA00023125"/>
    </source>
</evidence>
<evidence type="ECO:0000256" key="5">
    <source>
        <dbReference type="ARBA" id="ARBA00023204"/>
    </source>
</evidence>
<gene>
    <name evidence="7" type="ORF">JTE90_014734</name>
</gene>
<evidence type="ECO:0000313" key="7">
    <source>
        <dbReference type="EMBL" id="KAG8186658.1"/>
    </source>
</evidence>
<dbReference type="InterPro" id="IPR009072">
    <property type="entry name" value="Histone-fold"/>
</dbReference>
<dbReference type="Pfam" id="PF15630">
    <property type="entry name" value="CENP-S"/>
    <property type="match status" value="1"/>
</dbReference>
<reference evidence="7 8" key="1">
    <citation type="journal article" date="2022" name="Nat. Ecol. Evol.">
        <title>A masculinizing supergene underlies an exaggerated male reproductive morph in a spider.</title>
        <authorList>
            <person name="Hendrickx F."/>
            <person name="De Corte Z."/>
            <person name="Sonet G."/>
            <person name="Van Belleghem S.M."/>
            <person name="Kostlbacher S."/>
            <person name="Vangestel C."/>
        </authorList>
    </citation>
    <scope>NUCLEOTIDE SEQUENCE [LARGE SCALE GENOMIC DNA]</scope>
    <source>
        <strain evidence="7">W744_W776</strain>
    </source>
</reference>
<feature type="region of interest" description="Disordered" evidence="6">
    <location>
        <begin position="92"/>
        <end position="122"/>
    </location>
</feature>
<dbReference type="GO" id="GO:0000712">
    <property type="term" value="P:resolution of meiotic recombination intermediates"/>
    <property type="evidence" value="ECO:0007669"/>
    <property type="project" value="TreeGrafter"/>
</dbReference>
<dbReference type="InterPro" id="IPR029003">
    <property type="entry name" value="CENP-S/Mhf1"/>
</dbReference>
<keyword evidence="4" id="KW-0238">DNA-binding</keyword>
<comment type="caution">
    <text evidence="7">The sequence shown here is derived from an EMBL/GenBank/DDBJ whole genome shotgun (WGS) entry which is preliminary data.</text>
</comment>
<keyword evidence="5" id="KW-0234">DNA repair</keyword>
<dbReference type="PANTHER" id="PTHR22980">
    <property type="entry name" value="CORTISTATIN"/>
    <property type="match status" value="1"/>
</dbReference>
<comment type="similarity">
    <text evidence="1">Belongs to the TAF9 family. CENP-S/MHF1 subfamily.</text>
</comment>
<dbReference type="PANTHER" id="PTHR22980:SF0">
    <property type="entry name" value="CENTROMERE PROTEIN S"/>
    <property type="match status" value="1"/>
</dbReference>
<dbReference type="Gene3D" id="1.10.20.10">
    <property type="entry name" value="Histone, subunit A"/>
    <property type="match status" value="1"/>
</dbReference>
<dbReference type="Proteomes" id="UP000827092">
    <property type="component" value="Unassembled WGS sequence"/>
</dbReference>
<dbReference type="GO" id="GO:0003682">
    <property type="term" value="F:chromatin binding"/>
    <property type="evidence" value="ECO:0007669"/>
    <property type="project" value="TreeGrafter"/>
</dbReference>
<proteinExistence type="inferred from homology"/>
<organism evidence="7 8">
    <name type="scientific">Oedothorax gibbosus</name>
    <dbReference type="NCBI Taxonomy" id="931172"/>
    <lineage>
        <taxon>Eukaryota</taxon>
        <taxon>Metazoa</taxon>
        <taxon>Ecdysozoa</taxon>
        <taxon>Arthropoda</taxon>
        <taxon>Chelicerata</taxon>
        <taxon>Arachnida</taxon>
        <taxon>Araneae</taxon>
        <taxon>Araneomorphae</taxon>
        <taxon>Entelegynae</taxon>
        <taxon>Araneoidea</taxon>
        <taxon>Linyphiidae</taxon>
        <taxon>Erigoninae</taxon>
        <taxon>Oedothorax</taxon>
    </lineage>
</organism>
<dbReference type="AlphaFoldDB" id="A0AAV6USE5"/>